<evidence type="ECO:0000256" key="1">
    <source>
        <dbReference type="SAM" id="MobiDB-lite"/>
    </source>
</evidence>
<dbReference type="Proteomes" id="UP000824209">
    <property type="component" value="Unassembled WGS sequence"/>
</dbReference>
<dbReference type="AlphaFoldDB" id="A0A9D2M1K8"/>
<proteinExistence type="predicted"/>
<keyword evidence="2" id="KW-0732">Signal</keyword>
<dbReference type="InterPro" id="IPR025711">
    <property type="entry name" value="PepSY"/>
</dbReference>
<dbReference type="EMBL" id="DWYA01000008">
    <property type="protein sequence ID" value="HJB38879.1"/>
    <property type="molecule type" value="Genomic_DNA"/>
</dbReference>
<feature type="compositionally biased region" description="Polar residues" evidence="1">
    <location>
        <begin position="129"/>
        <end position="148"/>
    </location>
</feature>
<feature type="signal peptide" evidence="2">
    <location>
        <begin position="1"/>
        <end position="25"/>
    </location>
</feature>
<dbReference type="PROSITE" id="PS51257">
    <property type="entry name" value="PROKAR_LIPOPROTEIN"/>
    <property type="match status" value="1"/>
</dbReference>
<protein>
    <submittedName>
        <fullName evidence="4">PepSY domain-containing protein</fullName>
    </submittedName>
</protein>
<reference evidence="4" key="2">
    <citation type="submission" date="2021-04" db="EMBL/GenBank/DDBJ databases">
        <authorList>
            <person name="Gilroy R."/>
        </authorList>
    </citation>
    <scope>NUCLEOTIDE SEQUENCE</scope>
    <source>
        <strain evidence="4">ChiBcec8-14828</strain>
    </source>
</reference>
<evidence type="ECO:0000259" key="3">
    <source>
        <dbReference type="Pfam" id="PF03413"/>
    </source>
</evidence>
<feature type="chain" id="PRO_5039074073" evidence="2">
    <location>
        <begin position="26"/>
        <end position="324"/>
    </location>
</feature>
<reference evidence="4" key="1">
    <citation type="journal article" date="2021" name="PeerJ">
        <title>Extensive microbial diversity within the chicken gut microbiome revealed by metagenomics and culture.</title>
        <authorList>
            <person name="Gilroy R."/>
            <person name="Ravi A."/>
            <person name="Getino M."/>
            <person name="Pursley I."/>
            <person name="Horton D.L."/>
            <person name="Alikhan N.F."/>
            <person name="Baker D."/>
            <person name="Gharbi K."/>
            <person name="Hall N."/>
            <person name="Watson M."/>
            <person name="Adriaenssens E.M."/>
            <person name="Foster-Nyarko E."/>
            <person name="Jarju S."/>
            <person name="Secka A."/>
            <person name="Antonio M."/>
            <person name="Oren A."/>
            <person name="Chaudhuri R.R."/>
            <person name="La Ragione R."/>
            <person name="Hildebrand F."/>
            <person name="Pallen M.J."/>
        </authorList>
    </citation>
    <scope>NUCLEOTIDE SEQUENCE</scope>
    <source>
        <strain evidence="4">ChiBcec8-14828</strain>
    </source>
</reference>
<feature type="region of interest" description="Disordered" evidence="1">
    <location>
        <begin position="32"/>
        <end position="54"/>
    </location>
</feature>
<sequence>MKKMWITMLALTAAVSLTACGTAAAASASQTSGVAPVASPSGNGSTGLAGNTQSTDIGESAAKEIAFTDAGISAEQVQYLWSKMDYDDGKAVYDVEFVVNGVEYDYEIDAVSGTILSVDQEADNYRAANQTAGTQAASQTSGNAAPQKTTAQSNSTAQTANQGSTAQQNNYIGEQAAQDAALAHAGVSAQNVSFVRTKLDWDNGRWQYEVEFYDQGTEYDYSIDAVTGEVLGYDYDAEYYTANNNTAAMQTAPGAQISAEDAKAIALAHAGVSAQDAQRMEMGFDNEHGRSVYEFEWHVGWTEYSCDVDANTGEVVGYSSEYDD</sequence>
<name>A0A9D2M1K8_9FIRM</name>
<comment type="caution">
    <text evidence="4">The sequence shown here is derived from an EMBL/GenBank/DDBJ whole genome shotgun (WGS) entry which is preliminary data.</text>
</comment>
<feature type="domain" description="PepSY" evidence="3">
    <location>
        <begin position="172"/>
        <end position="233"/>
    </location>
</feature>
<dbReference type="Gene3D" id="3.10.450.40">
    <property type="match status" value="3"/>
</dbReference>
<evidence type="ECO:0000313" key="4">
    <source>
        <dbReference type="EMBL" id="HJB38879.1"/>
    </source>
</evidence>
<feature type="domain" description="PepSY" evidence="3">
    <location>
        <begin position="257"/>
        <end position="317"/>
    </location>
</feature>
<evidence type="ECO:0000256" key="2">
    <source>
        <dbReference type="SAM" id="SignalP"/>
    </source>
</evidence>
<evidence type="ECO:0000313" key="5">
    <source>
        <dbReference type="Proteomes" id="UP000824209"/>
    </source>
</evidence>
<organism evidence="4 5">
    <name type="scientific">Candidatus Ruthenibacterium avium</name>
    <dbReference type="NCBI Taxonomy" id="2838751"/>
    <lineage>
        <taxon>Bacteria</taxon>
        <taxon>Bacillati</taxon>
        <taxon>Bacillota</taxon>
        <taxon>Clostridia</taxon>
        <taxon>Eubacteriales</taxon>
        <taxon>Oscillospiraceae</taxon>
        <taxon>Ruthenibacterium</taxon>
    </lineage>
</organism>
<feature type="region of interest" description="Disordered" evidence="1">
    <location>
        <begin position="129"/>
        <end position="165"/>
    </location>
</feature>
<feature type="domain" description="PepSY" evidence="3">
    <location>
        <begin position="58"/>
        <end position="118"/>
    </location>
</feature>
<dbReference type="Pfam" id="PF03413">
    <property type="entry name" value="PepSY"/>
    <property type="match status" value="3"/>
</dbReference>
<gene>
    <name evidence="4" type="ORF">H9943_00600</name>
</gene>
<feature type="compositionally biased region" description="Low complexity" evidence="1">
    <location>
        <begin position="149"/>
        <end position="162"/>
    </location>
</feature>
<feature type="compositionally biased region" description="Polar residues" evidence="1">
    <location>
        <begin position="40"/>
        <end position="54"/>
    </location>
</feature>
<accession>A0A9D2M1K8</accession>